<comment type="caution">
    <text evidence="2">The sequence shown here is derived from an EMBL/GenBank/DDBJ whole genome shotgun (WGS) entry which is preliminary data.</text>
</comment>
<gene>
    <name evidence="2" type="primary">g741</name>
    <name evidence="2" type="ORF">C2E20_0741</name>
</gene>
<dbReference type="Proteomes" id="UP000239649">
    <property type="component" value="Unassembled WGS sequence"/>
</dbReference>
<feature type="transmembrane region" description="Helical" evidence="1">
    <location>
        <begin position="30"/>
        <end position="54"/>
    </location>
</feature>
<name>A0A2P6VSI8_9CHLO</name>
<keyword evidence="1" id="KW-1133">Transmembrane helix</keyword>
<dbReference type="EMBL" id="LHPF02000001">
    <property type="protein sequence ID" value="PSC77054.1"/>
    <property type="molecule type" value="Genomic_DNA"/>
</dbReference>
<dbReference type="AlphaFoldDB" id="A0A2P6VSI8"/>
<organism evidence="2 3">
    <name type="scientific">Micractinium conductrix</name>
    <dbReference type="NCBI Taxonomy" id="554055"/>
    <lineage>
        <taxon>Eukaryota</taxon>
        <taxon>Viridiplantae</taxon>
        <taxon>Chlorophyta</taxon>
        <taxon>core chlorophytes</taxon>
        <taxon>Trebouxiophyceae</taxon>
        <taxon>Chlorellales</taxon>
        <taxon>Chlorellaceae</taxon>
        <taxon>Chlorella clade</taxon>
        <taxon>Micractinium</taxon>
    </lineage>
</organism>
<sequence>MLLERAAQPGRWGAVLDALRVLSGSRRLGIALGGLALLMRPSLTLLAQGVLLLLSDGSYCEAPLLQDPLMVRRIAALATGLEYAAAPILILPPALAPISTAGTAVLQGNAPPVHVCRAILSFTGVSLLVLIPTLVSVYWWRPDQDAAPHEGSAARSRPQRAGARLARCATLALDAADHALRFMLRSPAGLASRSVAASWLFAVCWFVSKRLSGL</sequence>
<evidence type="ECO:0000313" key="2">
    <source>
        <dbReference type="EMBL" id="PSC77054.1"/>
    </source>
</evidence>
<proteinExistence type="predicted"/>
<feature type="transmembrane region" description="Helical" evidence="1">
    <location>
        <begin position="118"/>
        <end position="140"/>
    </location>
</feature>
<feature type="transmembrane region" description="Helical" evidence="1">
    <location>
        <begin position="74"/>
        <end position="98"/>
    </location>
</feature>
<feature type="transmembrane region" description="Helical" evidence="1">
    <location>
        <begin position="190"/>
        <end position="208"/>
    </location>
</feature>
<keyword evidence="1" id="KW-0472">Membrane</keyword>
<evidence type="ECO:0000256" key="1">
    <source>
        <dbReference type="SAM" id="Phobius"/>
    </source>
</evidence>
<accession>A0A2P6VSI8</accession>
<reference evidence="2 3" key="1">
    <citation type="journal article" date="2018" name="Plant J.">
        <title>Genome sequences of Chlorella sorokiniana UTEX 1602 and Micractinium conductrix SAG 241.80: implications to maltose excretion by a green alga.</title>
        <authorList>
            <person name="Arriola M.B."/>
            <person name="Velmurugan N."/>
            <person name="Zhang Y."/>
            <person name="Plunkett M.H."/>
            <person name="Hondzo H."/>
            <person name="Barney B.M."/>
        </authorList>
    </citation>
    <scope>NUCLEOTIDE SEQUENCE [LARGE SCALE GENOMIC DNA]</scope>
    <source>
        <strain evidence="2 3">SAG 241.80</strain>
    </source>
</reference>
<keyword evidence="3" id="KW-1185">Reference proteome</keyword>
<evidence type="ECO:0000313" key="3">
    <source>
        <dbReference type="Proteomes" id="UP000239649"/>
    </source>
</evidence>
<keyword evidence="1" id="KW-0812">Transmembrane</keyword>
<protein>
    <submittedName>
        <fullName evidence="2">Acyl-synthetase</fullName>
    </submittedName>
</protein>